<keyword evidence="3 10" id="KW-0863">Zinc-finger</keyword>
<feature type="repeat" description="ANK" evidence="9">
    <location>
        <begin position="1980"/>
        <end position="2012"/>
    </location>
</feature>
<dbReference type="Gene3D" id="1.10.10.820">
    <property type="match status" value="1"/>
</dbReference>
<dbReference type="InterPro" id="IPR001609">
    <property type="entry name" value="Myosin_head_motor_dom-like"/>
</dbReference>
<keyword evidence="1" id="KW-0479">Metal-binding</keyword>
<feature type="region of interest" description="Actin-binding" evidence="11">
    <location>
        <begin position="745"/>
        <end position="767"/>
    </location>
</feature>
<feature type="repeat" description="ANK" evidence="9">
    <location>
        <begin position="2241"/>
        <end position="2273"/>
    </location>
</feature>
<gene>
    <name evidence="16" type="ORF">SCF082_LOCUS3385</name>
</gene>
<dbReference type="PROSITE" id="PS50297">
    <property type="entry name" value="ANK_REP_REGION"/>
    <property type="match status" value="1"/>
</dbReference>
<dbReference type="SMART" id="SM00064">
    <property type="entry name" value="FYVE"/>
    <property type="match status" value="1"/>
</dbReference>
<evidence type="ECO:0000256" key="5">
    <source>
        <dbReference type="ARBA" id="ARBA00022840"/>
    </source>
</evidence>
<name>A0ABP0HW57_9DINO</name>
<keyword evidence="4" id="KW-0862">Zinc</keyword>
<evidence type="ECO:0000256" key="1">
    <source>
        <dbReference type="ARBA" id="ARBA00022723"/>
    </source>
</evidence>
<evidence type="ECO:0000313" key="16">
    <source>
        <dbReference type="EMBL" id="CAK8993140.1"/>
    </source>
</evidence>
<accession>A0ABP0HW57</accession>
<feature type="domain" description="FYVE-type" evidence="14">
    <location>
        <begin position="2307"/>
        <end position="2367"/>
    </location>
</feature>
<feature type="repeat" description="ANK" evidence="9">
    <location>
        <begin position="2092"/>
        <end position="2124"/>
    </location>
</feature>
<comment type="caution">
    <text evidence="16">The sequence shown here is derived from an EMBL/GenBank/DDBJ whole genome shotgun (WGS) entry which is preliminary data.</text>
</comment>
<feature type="region of interest" description="Disordered" evidence="13">
    <location>
        <begin position="52"/>
        <end position="77"/>
    </location>
</feature>
<keyword evidence="9" id="KW-0040">ANK repeat</keyword>
<feature type="coiled-coil region" evidence="12">
    <location>
        <begin position="1322"/>
        <end position="1473"/>
    </location>
</feature>
<dbReference type="Gene3D" id="3.30.40.10">
    <property type="entry name" value="Zinc/RING finger domain, C3HC4 (zinc finger)"/>
    <property type="match status" value="1"/>
</dbReference>
<dbReference type="Gene3D" id="3.40.850.10">
    <property type="entry name" value="Kinesin motor domain"/>
    <property type="match status" value="1"/>
</dbReference>
<dbReference type="InterPro" id="IPR011011">
    <property type="entry name" value="Znf_FYVE_PHD"/>
</dbReference>
<dbReference type="Pfam" id="PF12796">
    <property type="entry name" value="Ank_2"/>
    <property type="match status" value="3"/>
</dbReference>
<feature type="compositionally biased region" description="Low complexity" evidence="13">
    <location>
        <begin position="1715"/>
        <end position="1731"/>
    </location>
</feature>
<evidence type="ECO:0000256" key="13">
    <source>
        <dbReference type="SAM" id="MobiDB-lite"/>
    </source>
</evidence>
<comment type="similarity">
    <text evidence="11">Belongs to the TRAFAC class myosin-kinesin ATPase superfamily. Myosin family.</text>
</comment>
<evidence type="ECO:0000256" key="10">
    <source>
        <dbReference type="PROSITE-ProRule" id="PRU00091"/>
    </source>
</evidence>
<keyword evidence="6 11" id="KW-0518">Myosin</keyword>
<dbReference type="InterPro" id="IPR027417">
    <property type="entry name" value="P-loop_NTPase"/>
</dbReference>
<evidence type="ECO:0000256" key="4">
    <source>
        <dbReference type="ARBA" id="ARBA00022833"/>
    </source>
</evidence>
<dbReference type="PROSITE" id="PS51456">
    <property type="entry name" value="MYOSIN_MOTOR"/>
    <property type="match status" value="1"/>
</dbReference>
<dbReference type="CDD" id="cd00124">
    <property type="entry name" value="MYSc"/>
    <property type="match status" value="1"/>
</dbReference>
<keyword evidence="8 11" id="KW-0009">Actin-binding</keyword>
<dbReference type="PROSITE" id="PS50088">
    <property type="entry name" value="ANK_REPEAT"/>
    <property type="match status" value="5"/>
</dbReference>
<dbReference type="InterPro" id="IPR002110">
    <property type="entry name" value="Ankyrin_rpt"/>
</dbReference>
<dbReference type="PRINTS" id="PR00193">
    <property type="entry name" value="MYOSINHEAVY"/>
</dbReference>
<feature type="repeat" description="ANK" evidence="9">
    <location>
        <begin position="2053"/>
        <end position="2087"/>
    </location>
</feature>
<dbReference type="PANTHER" id="PTHR13140">
    <property type="entry name" value="MYOSIN"/>
    <property type="match status" value="1"/>
</dbReference>
<feature type="repeat" description="ANK" evidence="9">
    <location>
        <begin position="2170"/>
        <end position="2205"/>
    </location>
</feature>
<dbReference type="Gene3D" id="1.20.120.720">
    <property type="entry name" value="Myosin VI head, motor domain, U50 subdomain"/>
    <property type="match status" value="1"/>
</dbReference>
<dbReference type="Pfam" id="PF00063">
    <property type="entry name" value="Myosin_head"/>
    <property type="match status" value="1"/>
</dbReference>
<keyword evidence="17" id="KW-1185">Reference proteome</keyword>
<dbReference type="SUPFAM" id="SSF52540">
    <property type="entry name" value="P-loop containing nucleoside triphosphate hydrolases"/>
    <property type="match status" value="1"/>
</dbReference>
<dbReference type="PROSITE" id="PS50096">
    <property type="entry name" value="IQ"/>
    <property type="match status" value="3"/>
</dbReference>
<dbReference type="SMART" id="SM00248">
    <property type="entry name" value="ANK"/>
    <property type="match status" value="8"/>
</dbReference>
<protein>
    <submittedName>
        <fullName evidence="16">Myosin-6 (AtMYA2)</fullName>
    </submittedName>
</protein>
<feature type="coiled-coil region" evidence="12">
    <location>
        <begin position="1744"/>
        <end position="1771"/>
    </location>
</feature>
<feature type="region of interest" description="Disordered" evidence="13">
    <location>
        <begin position="699"/>
        <end position="727"/>
    </location>
</feature>
<dbReference type="InterPro" id="IPR036961">
    <property type="entry name" value="Kinesin_motor_dom_sf"/>
</dbReference>
<feature type="binding site" evidence="11">
    <location>
        <begin position="203"/>
        <end position="210"/>
    </location>
    <ligand>
        <name>ATP</name>
        <dbReference type="ChEBI" id="CHEBI:30616"/>
    </ligand>
</feature>
<evidence type="ECO:0000256" key="9">
    <source>
        <dbReference type="PROSITE-ProRule" id="PRU00023"/>
    </source>
</evidence>
<dbReference type="Pfam" id="PF01363">
    <property type="entry name" value="FYVE"/>
    <property type="match status" value="1"/>
</dbReference>
<keyword evidence="2 11" id="KW-0547">Nucleotide-binding</keyword>
<evidence type="ECO:0000256" key="7">
    <source>
        <dbReference type="ARBA" id="ARBA00023175"/>
    </source>
</evidence>
<feature type="region of interest" description="Disordered" evidence="13">
    <location>
        <begin position="1715"/>
        <end position="1736"/>
    </location>
</feature>
<dbReference type="Gene3D" id="1.20.5.4820">
    <property type="match status" value="1"/>
</dbReference>
<feature type="compositionally biased region" description="Acidic residues" evidence="13">
    <location>
        <begin position="61"/>
        <end position="77"/>
    </location>
</feature>
<evidence type="ECO:0000256" key="11">
    <source>
        <dbReference type="PROSITE-ProRule" id="PRU00782"/>
    </source>
</evidence>
<evidence type="ECO:0000259" key="14">
    <source>
        <dbReference type="PROSITE" id="PS50178"/>
    </source>
</evidence>
<dbReference type="InterPro" id="IPR000048">
    <property type="entry name" value="IQ_motif_EF-hand-BS"/>
</dbReference>
<feature type="region of interest" description="Disordered" evidence="13">
    <location>
        <begin position="1280"/>
        <end position="1300"/>
    </location>
</feature>
<evidence type="ECO:0000256" key="3">
    <source>
        <dbReference type="ARBA" id="ARBA00022771"/>
    </source>
</evidence>
<organism evidence="16 17">
    <name type="scientific">Durusdinium trenchii</name>
    <dbReference type="NCBI Taxonomy" id="1381693"/>
    <lineage>
        <taxon>Eukaryota</taxon>
        <taxon>Sar</taxon>
        <taxon>Alveolata</taxon>
        <taxon>Dinophyceae</taxon>
        <taxon>Suessiales</taxon>
        <taxon>Symbiodiniaceae</taxon>
        <taxon>Durusdinium</taxon>
    </lineage>
</organism>
<sequence>MRKVWIRKNAQDKADEVGWVPAAVVKDEGEGSSEEHVLSVQLESWAVLDKKAPGGGRDYDSDSDSSDFAENADSEVNEEELLEVKAPDVLDRNAWDSPPADLVQLVHLHEPAILQALCERFWASTIYTWCGPILLAVNPFERLPLYRQAILETYQRGRGAAAGDDAGSRVPHVYAVAADSYRCLVDKSGREGSDTDQAILISGESGAGKTETTKIVMQYLATVARRPREDGKPIVETLHVSEYLAGDEPLDGAQGAPSHEDVGQEGHYSIEQKVLESNPILEAFGNARTIRNDNSSRFGKFIQIQFDKQGYLVGASIATYLLEKVRIIQQGEGERGYHVFYQMLFGGSEAEKKRWHFSCDAQPNDFAILSAGNCFDRRDGVSDAQQLEVTKRALTIMGLSPEEQDAVFDLVAAVMHMGNLGFVRVAAAGDEDDDTHAASKIERAADSEALCALLHVEHDQLERALCTRTVSAGGESFEVKLRPEDAADTRDALAKSTYSRAFDWLVSRVNECIQHPSRAKRFIGVLDIFGFEIFMHNSFEQLCINYANERLQQQFNDFVFQHEQTIYKQEKIAWNFIDFPSNASTVGLIDSGAVGSKEMGILALLDDECRLPKGNDQGFARKLYDKCLSRERFEASKSQQVRGEFAVHHYAGVVVYDTAGFCDKNRDSLRQEAVDLMLASPVAFVKSLFEQSETQLAAATAAGTPRGGKSGSSTSSFKSSGGGSFSERRSALSLSSVSAEFRRQLSSLIDTIEHTAPHYIRCIKPNDVAKPKVVHRGRAVSQLRCGGVLEAVRVARAGFPIRMPHRVFVERYGRLAGPAALRIVVADPDAASLSRGKAVIDVIPKVGGMDRSESRKLAREVLDVLKVNFALLPDDAEAVDLDVVSQVGKTKVFLRKQGHDIFERIWARWRRRAASVVTAFVLGRAKRTRFRKVRNATVVIQAVVRGKRARRQAHELRVANAALRVQSWARSQRARLHFTRVATAARAIQRVERGRRARKVAHELRRDSAVLTIQSWHRAQPFRGEFMLRRATAVRLQCAWRCAQARMQVREARRQARDLSSIIKERDALRAKVQALLKQEGGTASTKPLQVSSFGVDGSGGDGSGVHVEQRGLLDPRVRSKAVLIGAAAHVTLTLWRNISMFSPDRIDAHFKQKAAKDQQQGGDKVEARGMETAEQGQPSPPDVTIAPVVAELSGELLRDPDWYNRTFGAELQQVERANFQQLQETEGQQTLVEDDGKDHEPGELQFPDDDVSEIEQELAKRRQSLETKRAELQRFLSAKQDDSSCLPGGGEEAHNQERGDVDVDEDDVAHDPMVRDIGEQVAQLGHDLELAQSEKARADEELASLRQRDTERYDQIEALRAELEDTKAFVGQQVGLKNQAEIKQGELELQVSALEQQRAKAEEDLARVNKEKEALEEKLQDIQVEQASNRDVRKSAAVLQLETELRVAQQELDVTREELEVSQAEIEVFRKEEDIKGAAMEDFRSSLQSKVDLLEGELGDMRKAKARAEMIHQARLLVDRRSRKVAQNVITTWAGVVREKRQLRQRAACARRVFAARRLRRAFARWADDTQRGVLCEERLASLLLRKSRSRLKAVFEAWLAQARRAARASAVADVMVHAKSQRVLERVLCEWRTTTASRLAERSRFAQLEHIFRHAKLRRTFAAWQREHTRDWRLEMLLQGHRARSRRTTLIRCFLGWVCLSHRSRLDHTVDSASAASSRGGGASPRMSGTAAGAHDHSMELVATLMKRMEQQEEKIAALLEQESARQEATAQMTPAMPFQTISGSRAEIEEILSDDDDDEGARAAGELQEEDSFYNPTPKISSFKLGTNGRSRSDRLSLGSRGGGENLLMMTPSPGPSRSRHDEVFRSGRKPSVEPVLPFSPGTKDLEAASRGQGQDLEASASAIVRSANRSEIRSPSSIFRSASSPKLLGTPASHEANGEMLLGTVGISQVNEDGTLAFHEEPKYDVETVLRTAETLGTPPLVLAAKHGLYDTLCQLLEDGRDPNEEDASKHRTVLHAAIQAHQWSGDGSEKMVEKVLESGARVDARNAHGNTPLMEAVLKGDDALALTMALIRHGAMGADRDEGANEFGQTPLHAAVRVGAVKTTHALLNNGASLMRGDGQGQTALHHAARLCNVNMLQNLLGFRSMSSNGSRAGSPESRDVQDGNGNTALHLVCSSTSAEMSKAIFILLESDFDPNLKNRSGQTPLHILCSNKNASRHALKQFARPKVHFYEQDRLGNTALHMACYLDIRKIACTLVKIGAELYVPNEQHETPFDLVSQAFAIELLKAIRTPPDEDLAKKFHRDVRNCMICTNKFAFFRDQVHCRHCGRVCCAKCASKKFPLIKFNVEESVSLCDHCFKVLTLPEKN</sequence>
<dbReference type="Gene3D" id="1.25.40.20">
    <property type="entry name" value="Ankyrin repeat-containing domain"/>
    <property type="match status" value="2"/>
</dbReference>
<reference evidence="16 17" key="1">
    <citation type="submission" date="2024-02" db="EMBL/GenBank/DDBJ databases">
        <authorList>
            <person name="Chen Y."/>
            <person name="Shah S."/>
            <person name="Dougan E. K."/>
            <person name="Thang M."/>
            <person name="Chan C."/>
        </authorList>
    </citation>
    <scope>NUCLEOTIDE SEQUENCE [LARGE SCALE GENOMIC DNA]</scope>
</reference>
<dbReference type="InterPro" id="IPR017455">
    <property type="entry name" value="Znf_FYVE-rel"/>
</dbReference>
<proteinExistence type="inferred from homology"/>
<feature type="domain" description="Myosin motor" evidence="15">
    <location>
        <begin position="97"/>
        <end position="907"/>
    </location>
</feature>
<dbReference type="InterPro" id="IPR036770">
    <property type="entry name" value="Ankyrin_rpt-contain_sf"/>
</dbReference>
<keyword evidence="5 11" id="KW-0067">ATP-binding</keyword>
<feature type="region of interest" description="Disordered" evidence="13">
    <location>
        <begin position="1798"/>
        <end position="1903"/>
    </location>
</feature>
<dbReference type="SUPFAM" id="SSF48403">
    <property type="entry name" value="Ankyrin repeat"/>
    <property type="match status" value="1"/>
</dbReference>
<dbReference type="PROSITE" id="PS50178">
    <property type="entry name" value="ZF_FYVE"/>
    <property type="match status" value="1"/>
</dbReference>
<dbReference type="Gene3D" id="1.20.58.530">
    <property type="match status" value="1"/>
</dbReference>
<evidence type="ECO:0000259" key="15">
    <source>
        <dbReference type="PROSITE" id="PS51456"/>
    </source>
</evidence>
<dbReference type="InterPro" id="IPR000306">
    <property type="entry name" value="Znf_FYVE"/>
</dbReference>
<evidence type="ECO:0000256" key="8">
    <source>
        <dbReference type="ARBA" id="ARBA00023203"/>
    </source>
</evidence>
<evidence type="ECO:0000256" key="12">
    <source>
        <dbReference type="SAM" id="Coils"/>
    </source>
</evidence>
<evidence type="ECO:0000313" key="17">
    <source>
        <dbReference type="Proteomes" id="UP001642464"/>
    </source>
</evidence>
<dbReference type="SMART" id="SM00242">
    <property type="entry name" value="MYSc"/>
    <property type="match status" value="1"/>
</dbReference>
<dbReference type="SMART" id="SM00015">
    <property type="entry name" value="IQ"/>
    <property type="match status" value="4"/>
</dbReference>
<dbReference type="SUPFAM" id="SSF57903">
    <property type="entry name" value="FYVE/PHD zinc finger"/>
    <property type="match status" value="1"/>
</dbReference>
<feature type="region of interest" description="Disordered" evidence="13">
    <location>
        <begin position="1152"/>
        <end position="1184"/>
    </location>
</feature>
<dbReference type="InterPro" id="IPR013083">
    <property type="entry name" value="Znf_RING/FYVE/PHD"/>
</dbReference>
<dbReference type="PANTHER" id="PTHR13140:SF845">
    <property type="entry name" value="MYOSIN-LIKE PROTEIN"/>
    <property type="match status" value="1"/>
</dbReference>
<evidence type="ECO:0000256" key="6">
    <source>
        <dbReference type="ARBA" id="ARBA00023123"/>
    </source>
</evidence>
<keyword evidence="12" id="KW-0175">Coiled coil</keyword>
<evidence type="ECO:0000256" key="2">
    <source>
        <dbReference type="ARBA" id="ARBA00022741"/>
    </source>
</evidence>
<dbReference type="Proteomes" id="UP001642464">
    <property type="component" value="Unassembled WGS sequence"/>
</dbReference>
<feature type="coiled-coil region" evidence="12">
    <location>
        <begin position="1042"/>
        <end position="1079"/>
    </location>
</feature>
<keyword evidence="7 11" id="KW-0505">Motor protein</keyword>
<dbReference type="EMBL" id="CAXAMM010001709">
    <property type="protein sequence ID" value="CAK8993140.1"/>
    <property type="molecule type" value="Genomic_DNA"/>
</dbReference>